<dbReference type="HOGENOM" id="CLU_981880_0_0_1"/>
<dbReference type="PANTHER" id="PTHR45912:SF3">
    <property type="entry name" value="CILIA- AND FLAGELLA-ASSOCIATED PROTEIN 47"/>
    <property type="match status" value="1"/>
</dbReference>
<accession>H2YRV7</accession>
<reference evidence="2" key="3">
    <citation type="submission" date="2025-09" db="UniProtKB">
        <authorList>
            <consortium name="Ensembl"/>
        </authorList>
    </citation>
    <scope>IDENTIFICATION</scope>
</reference>
<evidence type="ECO:0000256" key="1">
    <source>
        <dbReference type="SAM" id="MobiDB-lite"/>
    </source>
</evidence>
<dbReference type="Proteomes" id="UP000007875">
    <property type="component" value="Unassembled WGS sequence"/>
</dbReference>
<dbReference type="STRING" id="51511.ENSCSAVP00000008067"/>
<reference evidence="2" key="2">
    <citation type="submission" date="2025-08" db="UniProtKB">
        <authorList>
            <consortium name="Ensembl"/>
        </authorList>
    </citation>
    <scope>IDENTIFICATION</scope>
</reference>
<dbReference type="GeneTree" id="ENSGT00940000159699"/>
<dbReference type="Ensembl" id="ENSCSAVT00000008175.1">
    <property type="protein sequence ID" value="ENSCSAVP00000008067.1"/>
    <property type="gene ID" value="ENSCSAVG00000004806.1"/>
</dbReference>
<protein>
    <submittedName>
        <fullName evidence="2">Uncharacterized protein</fullName>
    </submittedName>
</protein>
<dbReference type="GO" id="GO:0005929">
    <property type="term" value="C:cilium"/>
    <property type="evidence" value="ECO:0007669"/>
    <property type="project" value="TreeGrafter"/>
</dbReference>
<dbReference type="InParanoid" id="H2YRV7"/>
<name>H2YRV7_CIOSA</name>
<keyword evidence="3" id="KW-1185">Reference proteome</keyword>
<evidence type="ECO:0000313" key="2">
    <source>
        <dbReference type="Ensembl" id="ENSCSAVP00000008067.1"/>
    </source>
</evidence>
<sequence>IAGKLTIKNKSDGTEHLFNLRGVGGSPLALEHIKLNCKCREDFKYTVTVPNFAPHKLTYKVVTDIPYLDGVTAVTVLKGHHTDYNFTLSPWQQGVTKGVLAFVVEDAEKSRILSRDDSDSDKEDGSVESTTPAYLKPQKSLDNMQSYRVWYSLEIEAEPSDPMSIIEIECPVQQSAYHEIPVCNPSGEIINFDIKVKGNALEGDSQLLLHPNIPATYRLQYSPCVVGNSTGSVFFYSQQTGEFWYKLVLICTPPPPTHMPIMDCQIGRWCRQLIPMINPTDDPM</sequence>
<reference evidence="3" key="1">
    <citation type="submission" date="2003-08" db="EMBL/GenBank/DDBJ databases">
        <authorList>
            <person name="Birren B."/>
            <person name="Nusbaum C."/>
            <person name="Abebe A."/>
            <person name="Abouelleil A."/>
            <person name="Adekoya E."/>
            <person name="Ait-zahra M."/>
            <person name="Allen N."/>
            <person name="Allen T."/>
            <person name="An P."/>
            <person name="Anderson M."/>
            <person name="Anderson S."/>
            <person name="Arachchi H."/>
            <person name="Armbruster J."/>
            <person name="Bachantsang P."/>
            <person name="Baldwin J."/>
            <person name="Barry A."/>
            <person name="Bayul T."/>
            <person name="Blitshsteyn B."/>
            <person name="Bloom T."/>
            <person name="Blye J."/>
            <person name="Boguslavskiy L."/>
            <person name="Borowsky M."/>
            <person name="Boukhgalter B."/>
            <person name="Brunache A."/>
            <person name="Butler J."/>
            <person name="Calixte N."/>
            <person name="Calvo S."/>
            <person name="Camarata J."/>
            <person name="Campo K."/>
            <person name="Chang J."/>
            <person name="Cheshatsang Y."/>
            <person name="Citroen M."/>
            <person name="Collymore A."/>
            <person name="Considine T."/>
            <person name="Cook A."/>
            <person name="Cooke P."/>
            <person name="Corum B."/>
            <person name="Cuomo C."/>
            <person name="David R."/>
            <person name="Dawoe T."/>
            <person name="Degray S."/>
            <person name="Dodge S."/>
            <person name="Dooley K."/>
            <person name="Dorje P."/>
            <person name="Dorjee K."/>
            <person name="Dorris L."/>
            <person name="Duffey N."/>
            <person name="Dupes A."/>
            <person name="Elkins T."/>
            <person name="Engels R."/>
            <person name="Erickson J."/>
            <person name="Farina A."/>
            <person name="Faro S."/>
            <person name="Ferreira P."/>
            <person name="Fischer H."/>
            <person name="Fitzgerald M."/>
            <person name="Foley K."/>
            <person name="Gage D."/>
            <person name="Galagan J."/>
            <person name="Gearin G."/>
            <person name="Gnerre S."/>
            <person name="Gnirke A."/>
            <person name="Goyette A."/>
            <person name="Graham J."/>
            <person name="Grandbois E."/>
            <person name="Gyaltsen K."/>
            <person name="Hafez N."/>
            <person name="Hagopian D."/>
            <person name="Hagos B."/>
            <person name="Hall J."/>
            <person name="Hatcher B."/>
            <person name="Heller A."/>
            <person name="Higgins H."/>
            <person name="Honan T."/>
            <person name="Horn A."/>
            <person name="Houde N."/>
            <person name="Hughes L."/>
            <person name="Hulme W."/>
            <person name="Husby E."/>
            <person name="Iliev I."/>
            <person name="Jaffe D."/>
            <person name="Jones C."/>
            <person name="Kamal M."/>
            <person name="Kamat A."/>
            <person name="Kamvysselis M."/>
            <person name="Karlsson E."/>
            <person name="Kells C."/>
            <person name="Kieu A."/>
            <person name="Kisner P."/>
            <person name="Kodira C."/>
            <person name="Kulbokas E."/>
            <person name="Labutti K."/>
            <person name="Lama D."/>
            <person name="Landers T."/>
            <person name="Leger J."/>
            <person name="Levine S."/>
            <person name="Lewis D."/>
            <person name="Lewis T."/>
            <person name="Lindblad-toh K."/>
            <person name="Liu X."/>
            <person name="Lokyitsang T."/>
            <person name="Lokyitsang Y."/>
            <person name="Lucien O."/>
            <person name="Lui A."/>
            <person name="Ma L.J."/>
            <person name="Mabbitt R."/>
            <person name="Macdonald J."/>
            <person name="Maclean C."/>
            <person name="Major J."/>
            <person name="Manning J."/>
            <person name="Marabella R."/>
            <person name="Maru K."/>
            <person name="Matthews C."/>
            <person name="Mauceli E."/>
            <person name="Mccarthy M."/>
            <person name="Mcdonough S."/>
            <person name="Mcghee T."/>
            <person name="Meldrim J."/>
            <person name="Meneus L."/>
            <person name="Mesirov J."/>
            <person name="Mihalev A."/>
            <person name="Mihova T."/>
            <person name="Mikkelsen T."/>
            <person name="Mlenga V."/>
            <person name="Moru K."/>
            <person name="Mozes J."/>
            <person name="Mulrain L."/>
            <person name="Munson G."/>
            <person name="Naylor J."/>
            <person name="Newes C."/>
            <person name="Nguyen C."/>
            <person name="Nguyen N."/>
            <person name="Nguyen T."/>
            <person name="Nicol R."/>
            <person name="Nielsen C."/>
            <person name="Nizzari M."/>
            <person name="Norbu C."/>
            <person name="Norbu N."/>
            <person name="O'donnell P."/>
            <person name="Okoawo O."/>
            <person name="O'leary S."/>
            <person name="Omotosho B."/>
            <person name="O'neill K."/>
            <person name="Osman S."/>
            <person name="Parker S."/>
            <person name="Perrin D."/>
            <person name="Phunkhang P."/>
            <person name="Piqani B."/>
            <person name="Purcell S."/>
            <person name="Rachupka T."/>
            <person name="Ramasamy U."/>
            <person name="Rameau R."/>
            <person name="Ray V."/>
            <person name="Raymond C."/>
            <person name="Retta R."/>
            <person name="Richardson S."/>
            <person name="Rise C."/>
            <person name="Rodriguez J."/>
            <person name="Rogers J."/>
            <person name="Rogov P."/>
            <person name="Rutman M."/>
            <person name="Schupbach R."/>
            <person name="Seaman C."/>
            <person name="Settipalli S."/>
            <person name="Sharpe T."/>
            <person name="Sheridan J."/>
            <person name="Sherpa N."/>
            <person name="Shi J."/>
            <person name="Smirnov S."/>
            <person name="Smith C."/>
            <person name="Sougnez C."/>
            <person name="Spencer B."/>
            <person name="Stalker J."/>
            <person name="Stange-thomann N."/>
            <person name="Stavropoulos S."/>
            <person name="Stetson K."/>
            <person name="Stone C."/>
            <person name="Stone S."/>
            <person name="Stubbs M."/>
            <person name="Talamas J."/>
            <person name="Tchuinga P."/>
            <person name="Tenzing P."/>
            <person name="Tesfaye S."/>
            <person name="Theodore J."/>
            <person name="Thoulutsang Y."/>
            <person name="Topham K."/>
            <person name="Towey S."/>
            <person name="Tsamla T."/>
            <person name="Tsomo N."/>
            <person name="Vallee D."/>
            <person name="Vassiliev H."/>
            <person name="Venkataraman V."/>
            <person name="Vinson J."/>
            <person name="Vo A."/>
            <person name="Wade C."/>
            <person name="Wang S."/>
            <person name="Wangchuk T."/>
            <person name="Wangdi T."/>
            <person name="Whittaker C."/>
            <person name="Wilkinson J."/>
            <person name="Wu Y."/>
            <person name="Wyman D."/>
            <person name="Yadav S."/>
            <person name="Yang S."/>
            <person name="Yang X."/>
            <person name="Yeager S."/>
            <person name="Yee E."/>
            <person name="Young G."/>
            <person name="Zainoun J."/>
            <person name="Zembeck L."/>
            <person name="Zimmer A."/>
            <person name="Zody M."/>
            <person name="Lander E."/>
        </authorList>
    </citation>
    <scope>NUCLEOTIDE SEQUENCE [LARGE SCALE GENOMIC DNA]</scope>
</reference>
<evidence type="ECO:0000313" key="3">
    <source>
        <dbReference type="Proteomes" id="UP000007875"/>
    </source>
</evidence>
<dbReference type="GO" id="GO:0060271">
    <property type="term" value="P:cilium assembly"/>
    <property type="evidence" value="ECO:0007669"/>
    <property type="project" value="TreeGrafter"/>
</dbReference>
<organism evidence="2 3">
    <name type="scientific">Ciona savignyi</name>
    <name type="common">Pacific transparent sea squirt</name>
    <dbReference type="NCBI Taxonomy" id="51511"/>
    <lineage>
        <taxon>Eukaryota</taxon>
        <taxon>Metazoa</taxon>
        <taxon>Chordata</taxon>
        <taxon>Tunicata</taxon>
        <taxon>Ascidiacea</taxon>
        <taxon>Phlebobranchia</taxon>
        <taxon>Cionidae</taxon>
        <taxon>Ciona</taxon>
    </lineage>
</organism>
<dbReference type="eggNOG" id="ENOG502QQ4Q">
    <property type="taxonomic scope" value="Eukaryota"/>
</dbReference>
<dbReference type="PANTHER" id="PTHR45912">
    <property type="entry name" value="CILIA- AND FLAGELLA-ASSOCIATED PROTEIN 47"/>
    <property type="match status" value="1"/>
</dbReference>
<proteinExistence type="predicted"/>
<feature type="region of interest" description="Disordered" evidence="1">
    <location>
        <begin position="113"/>
        <end position="135"/>
    </location>
</feature>
<dbReference type="AlphaFoldDB" id="H2YRV7"/>